<dbReference type="AlphaFoldDB" id="A0A073K1A4"/>
<comment type="caution">
    <text evidence="2">The sequence shown here is derived from an EMBL/GenBank/DDBJ whole genome shotgun (WGS) entry which is preliminary data.</text>
</comment>
<dbReference type="InterPro" id="IPR024980">
    <property type="entry name" value="DUF3886"/>
</dbReference>
<keyword evidence="2" id="KW-0808">Transferase</keyword>
<organism evidence="2 3">
    <name type="scientific">Bacillus manliponensis</name>
    <dbReference type="NCBI Taxonomy" id="574376"/>
    <lineage>
        <taxon>Bacteria</taxon>
        <taxon>Bacillati</taxon>
        <taxon>Bacillota</taxon>
        <taxon>Bacilli</taxon>
        <taxon>Bacillales</taxon>
        <taxon>Bacillaceae</taxon>
        <taxon>Bacillus</taxon>
        <taxon>Bacillus cereus group</taxon>
    </lineage>
</organism>
<feature type="region of interest" description="Disordered" evidence="1">
    <location>
        <begin position="1"/>
        <end position="20"/>
    </location>
</feature>
<feature type="compositionally biased region" description="Basic and acidic residues" evidence="1">
    <location>
        <begin position="42"/>
        <end position="71"/>
    </location>
</feature>
<evidence type="ECO:0000313" key="2">
    <source>
        <dbReference type="EMBL" id="KEK21089.1"/>
    </source>
</evidence>
<keyword evidence="3" id="KW-1185">Reference proteome</keyword>
<proteinExistence type="predicted"/>
<dbReference type="EMBL" id="JOTN01000002">
    <property type="protein sequence ID" value="KEK21089.1"/>
    <property type="molecule type" value="Genomic_DNA"/>
</dbReference>
<evidence type="ECO:0000313" key="3">
    <source>
        <dbReference type="Proteomes" id="UP000027822"/>
    </source>
</evidence>
<sequence length="85" mass="10294">MKKKKQKRVQQAEMKQEKETLTIGDQLNEALMAQLKNKQKELKAQVEQKEAKEQERKRREQKEREKNKSFEELLSESSLSWKDFK</sequence>
<gene>
    <name evidence="2" type="ORF">BAMA_09875</name>
</gene>
<feature type="compositionally biased region" description="Low complexity" evidence="1">
    <location>
        <begin position="75"/>
        <end position="85"/>
    </location>
</feature>
<reference evidence="2 3" key="1">
    <citation type="submission" date="2014-06" db="EMBL/GenBank/DDBJ databases">
        <title>Draft genome sequence of Bacillus manliponensis JCM 15802 (MCCC 1A00708).</title>
        <authorList>
            <person name="Lai Q."/>
            <person name="Liu Y."/>
            <person name="Shao Z."/>
        </authorList>
    </citation>
    <scope>NUCLEOTIDE SEQUENCE [LARGE SCALE GENOMIC DNA]</scope>
    <source>
        <strain evidence="2 3">JCM 15802</strain>
    </source>
</reference>
<name>A0A073K1A4_9BACI</name>
<dbReference type="Pfam" id="PF13025">
    <property type="entry name" value="DUF3886"/>
    <property type="match status" value="1"/>
</dbReference>
<protein>
    <submittedName>
        <fullName evidence="2">Sulfurtransferase</fullName>
    </submittedName>
</protein>
<dbReference type="STRING" id="574376.BAMA_09875"/>
<dbReference type="GO" id="GO:0016740">
    <property type="term" value="F:transferase activity"/>
    <property type="evidence" value="ECO:0007669"/>
    <property type="project" value="UniProtKB-KW"/>
</dbReference>
<dbReference type="Proteomes" id="UP000027822">
    <property type="component" value="Unassembled WGS sequence"/>
</dbReference>
<accession>A0A073K1A4</accession>
<feature type="region of interest" description="Disordered" evidence="1">
    <location>
        <begin position="42"/>
        <end position="85"/>
    </location>
</feature>
<evidence type="ECO:0000256" key="1">
    <source>
        <dbReference type="SAM" id="MobiDB-lite"/>
    </source>
</evidence>
<dbReference type="RefSeq" id="WP_034636010.1">
    <property type="nucleotide sequence ID" value="NZ_CBCSJC010000001.1"/>
</dbReference>